<dbReference type="AlphaFoldDB" id="A0A7D7LT79"/>
<dbReference type="GO" id="GO:0046872">
    <property type="term" value="F:metal ion binding"/>
    <property type="evidence" value="ECO:0007669"/>
    <property type="project" value="UniProtKB-KW"/>
</dbReference>
<dbReference type="PANTHER" id="PTHR10584:SF166">
    <property type="entry name" value="RIBOKINASE"/>
    <property type="match status" value="1"/>
</dbReference>
<reference evidence="16" key="2">
    <citation type="submission" date="2020-07" db="EMBL/GenBank/DDBJ databases">
        <title>Flavobacterium sp. xlx-214.</title>
        <authorList>
            <person name="Yang C."/>
        </authorList>
    </citation>
    <scope>NUCLEOTIDE SEQUENCE [LARGE SCALE GENOMIC DNA]</scope>
    <source>
        <strain evidence="16">CX-624</strain>
    </source>
</reference>
<gene>
    <name evidence="14" type="ORF">H1R16_04320</name>
    <name evidence="13" type="ORF">H2507_09910</name>
</gene>
<evidence type="ECO:0000256" key="1">
    <source>
        <dbReference type="ARBA" id="ARBA00010688"/>
    </source>
</evidence>
<evidence type="ECO:0000313" key="13">
    <source>
        <dbReference type="EMBL" id="MBA5247483.1"/>
    </source>
</evidence>
<dbReference type="GO" id="GO:0006014">
    <property type="term" value="P:D-ribose metabolic process"/>
    <property type="evidence" value="ECO:0007669"/>
    <property type="project" value="InterPro"/>
</dbReference>
<dbReference type="InterPro" id="IPR002139">
    <property type="entry name" value="Ribo/fructo_kinase"/>
</dbReference>
<dbReference type="Gene3D" id="3.40.1190.20">
    <property type="match status" value="1"/>
</dbReference>
<dbReference type="EMBL" id="CP059472">
    <property type="protein sequence ID" value="QMS99238.1"/>
    <property type="molecule type" value="Genomic_DNA"/>
</dbReference>
<keyword evidence="10" id="KW-0630">Potassium</keyword>
<dbReference type="PANTHER" id="PTHR10584">
    <property type="entry name" value="SUGAR KINASE"/>
    <property type="match status" value="1"/>
</dbReference>
<keyword evidence="8" id="KW-0067">ATP-binding</keyword>
<keyword evidence="6" id="KW-0547">Nucleotide-binding</keyword>
<dbReference type="GO" id="GO:0004747">
    <property type="term" value="F:ribokinase activity"/>
    <property type="evidence" value="ECO:0007669"/>
    <property type="project" value="UniProtKB-EC"/>
</dbReference>
<dbReference type="GO" id="GO:0005829">
    <property type="term" value="C:cytosol"/>
    <property type="evidence" value="ECO:0007669"/>
    <property type="project" value="TreeGrafter"/>
</dbReference>
<dbReference type="EC" id="2.7.1.15" evidence="2"/>
<dbReference type="Proteomes" id="UP000515349">
    <property type="component" value="Chromosome"/>
</dbReference>
<evidence type="ECO:0000256" key="7">
    <source>
        <dbReference type="ARBA" id="ARBA00022777"/>
    </source>
</evidence>
<evidence type="ECO:0000256" key="4">
    <source>
        <dbReference type="ARBA" id="ARBA00022679"/>
    </source>
</evidence>
<accession>A0A7D7LT79</accession>
<reference evidence="14 15" key="1">
    <citation type="submission" date="2020-07" db="EMBL/GenBank/DDBJ databases">
        <title>Chryseobacterium sp.cx-624.</title>
        <authorList>
            <person name="Yang C."/>
        </authorList>
    </citation>
    <scope>NUCLEOTIDE SEQUENCE [LARGE SCALE GENOMIC DNA]</scope>
    <source>
        <strain evidence="14">Cx-624</strain>
        <strain evidence="15">cx-624</strain>
    </source>
</reference>
<dbReference type="GO" id="GO:0005524">
    <property type="term" value="F:ATP binding"/>
    <property type="evidence" value="ECO:0007669"/>
    <property type="project" value="UniProtKB-KW"/>
</dbReference>
<dbReference type="InterPro" id="IPR029056">
    <property type="entry name" value="Ribokinase-like"/>
</dbReference>
<dbReference type="PROSITE" id="PS00583">
    <property type="entry name" value="PFKB_KINASES_1"/>
    <property type="match status" value="1"/>
</dbReference>
<dbReference type="InterPro" id="IPR011611">
    <property type="entry name" value="PfkB_dom"/>
</dbReference>
<dbReference type="RefSeq" id="WP_181887583.1">
    <property type="nucleotide sequence ID" value="NZ_CP059472.1"/>
</dbReference>
<proteinExistence type="inferred from homology"/>
<evidence type="ECO:0000256" key="2">
    <source>
        <dbReference type="ARBA" id="ARBA00012035"/>
    </source>
</evidence>
<evidence type="ECO:0000256" key="8">
    <source>
        <dbReference type="ARBA" id="ARBA00022840"/>
    </source>
</evidence>
<evidence type="ECO:0000313" key="15">
    <source>
        <dbReference type="Proteomes" id="UP000515349"/>
    </source>
</evidence>
<dbReference type="Pfam" id="PF00294">
    <property type="entry name" value="PfkB"/>
    <property type="match status" value="1"/>
</dbReference>
<dbReference type="CDD" id="cd01174">
    <property type="entry name" value="ribokinase"/>
    <property type="match status" value="1"/>
</dbReference>
<reference evidence="13" key="3">
    <citation type="submission" date="2020-07" db="EMBL/GenBank/DDBJ databases">
        <authorList>
            <person name="Yang C."/>
        </authorList>
    </citation>
    <scope>NUCLEOTIDE SEQUENCE</scope>
    <source>
        <strain evidence="13">Cx-624</strain>
    </source>
</reference>
<evidence type="ECO:0000313" key="14">
    <source>
        <dbReference type="EMBL" id="QMS99238.1"/>
    </source>
</evidence>
<sequence>MNLSTEKPKIVVVGSSSLDLVFATERHPKPNETVMAEKTERFFGGKGANQAVGTARLGASVSFVSCVGADDAGREVFRNLKAEGINVDLVNVTSEADTGTAFVTSAEGRNTIVVVPGANVYLTADQIQKAESLIEAADLVLLQLEIPMEAVEFTVGLAQKYNTKVLVYAAPAARLSAQVQDYASFIVAKSSDLAIIFGDDNVEDILKHNPNKLFIRDDTNVTTYYSGSEMKYYRNDHQDMQYRIGMGDAFTSGFAVAYCHGNSIGDCVRFGTDVSLRVALNQGSQAGLPFLEDMSSDASEII</sequence>
<dbReference type="PRINTS" id="PR00990">
    <property type="entry name" value="RIBOKINASE"/>
</dbReference>
<protein>
    <recommendedName>
        <fullName evidence="3">Ribokinase</fullName>
        <ecNumber evidence="2">2.7.1.15</ecNumber>
    </recommendedName>
</protein>
<dbReference type="InterPro" id="IPR002173">
    <property type="entry name" value="Carboh/pur_kinase_PfkB_CS"/>
</dbReference>
<name>A0A7D7LT79_9FLAO</name>
<dbReference type="SUPFAM" id="SSF53613">
    <property type="entry name" value="Ribokinase-like"/>
    <property type="match status" value="1"/>
</dbReference>
<dbReference type="KEGG" id="cbau:H1R16_04320"/>
<comment type="similarity">
    <text evidence="1">Belongs to the carbohydrate kinase PfkB family.</text>
</comment>
<evidence type="ECO:0000256" key="5">
    <source>
        <dbReference type="ARBA" id="ARBA00022723"/>
    </source>
</evidence>
<keyword evidence="4" id="KW-0808">Transferase</keyword>
<keyword evidence="7 13" id="KW-0418">Kinase</keyword>
<keyword evidence="9" id="KW-0460">Magnesium</keyword>
<evidence type="ECO:0000256" key="11">
    <source>
        <dbReference type="ARBA" id="ARBA00023277"/>
    </source>
</evidence>
<feature type="domain" description="Carbohydrate kinase PfkB" evidence="12">
    <location>
        <begin position="8"/>
        <end position="289"/>
    </location>
</feature>
<evidence type="ECO:0000256" key="9">
    <source>
        <dbReference type="ARBA" id="ARBA00022842"/>
    </source>
</evidence>
<evidence type="ECO:0000256" key="6">
    <source>
        <dbReference type="ARBA" id="ARBA00022741"/>
    </source>
</evidence>
<organism evidence="14 15">
    <name type="scientific">Marnyiella aurantia</name>
    <dbReference type="NCBI Taxonomy" id="2758037"/>
    <lineage>
        <taxon>Bacteria</taxon>
        <taxon>Pseudomonadati</taxon>
        <taxon>Bacteroidota</taxon>
        <taxon>Flavobacteriia</taxon>
        <taxon>Flavobacteriales</taxon>
        <taxon>Weeksellaceae</taxon>
        <taxon>Marnyiella</taxon>
    </lineage>
</organism>
<dbReference type="EMBL" id="JACEUX010000003">
    <property type="protein sequence ID" value="MBA5247483.1"/>
    <property type="molecule type" value="Genomic_DNA"/>
</dbReference>
<keyword evidence="16" id="KW-1185">Reference proteome</keyword>
<dbReference type="Proteomes" id="UP000539710">
    <property type="component" value="Unassembled WGS sequence"/>
</dbReference>
<evidence type="ECO:0000256" key="10">
    <source>
        <dbReference type="ARBA" id="ARBA00022958"/>
    </source>
</evidence>
<keyword evidence="5" id="KW-0479">Metal-binding</keyword>
<evidence type="ECO:0000256" key="3">
    <source>
        <dbReference type="ARBA" id="ARBA00016943"/>
    </source>
</evidence>
<dbReference type="InterPro" id="IPR011877">
    <property type="entry name" value="Ribokinase"/>
</dbReference>
<keyword evidence="11" id="KW-0119">Carbohydrate metabolism</keyword>
<evidence type="ECO:0000313" key="16">
    <source>
        <dbReference type="Proteomes" id="UP000539710"/>
    </source>
</evidence>
<evidence type="ECO:0000259" key="12">
    <source>
        <dbReference type="Pfam" id="PF00294"/>
    </source>
</evidence>